<feature type="domain" description="GHMP kinase N-terminal" evidence="12">
    <location>
        <begin position="236"/>
        <end position="321"/>
    </location>
</feature>
<dbReference type="OrthoDB" id="187738at2759"/>
<dbReference type="Proteomes" id="UP000703269">
    <property type="component" value="Unassembled WGS sequence"/>
</dbReference>
<dbReference type="Pfam" id="PF08544">
    <property type="entry name" value="GHMP_kinases_C"/>
    <property type="match status" value="1"/>
</dbReference>
<evidence type="ECO:0000256" key="9">
    <source>
        <dbReference type="ARBA" id="ARBA00029590"/>
    </source>
</evidence>
<evidence type="ECO:0000259" key="13">
    <source>
        <dbReference type="Pfam" id="PF08544"/>
    </source>
</evidence>
<keyword evidence="6" id="KW-0547">Nucleotide-binding</keyword>
<evidence type="ECO:0000259" key="12">
    <source>
        <dbReference type="Pfam" id="PF00288"/>
    </source>
</evidence>
<evidence type="ECO:0000313" key="15">
    <source>
        <dbReference type="EMBL" id="GJE89761.1"/>
    </source>
</evidence>
<dbReference type="Gene3D" id="3.30.230.10">
    <property type="match status" value="1"/>
</dbReference>
<evidence type="ECO:0000256" key="4">
    <source>
        <dbReference type="ARBA" id="ARBA00019487"/>
    </source>
</evidence>
<dbReference type="GO" id="GO:0005829">
    <property type="term" value="C:cytosol"/>
    <property type="evidence" value="ECO:0007669"/>
    <property type="project" value="TreeGrafter"/>
</dbReference>
<reference evidence="15 16" key="1">
    <citation type="submission" date="2021-08" db="EMBL/GenBank/DDBJ databases">
        <title>Draft Genome Sequence of Phanerochaete sordida strain YK-624.</title>
        <authorList>
            <person name="Mori T."/>
            <person name="Dohra H."/>
            <person name="Suzuki T."/>
            <person name="Kawagishi H."/>
            <person name="Hirai H."/>
        </authorList>
    </citation>
    <scope>NUCLEOTIDE SEQUENCE [LARGE SCALE GENOMIC DNA]</scope>
    <source>
        <strain evidence="15 16">YK-624</strain>
    </source>
</reference>
<dbReference type="InterPro" id="IPR020568">
    <property type="entry name" value="Ribosomal_Su5_D2-typ_SF"/>
</dbReference>
<feature type="domain" description="GHMP kinase C-terminal" evidence="13">
    <location>
        <begin position="548"/>
        <end position="621"/>
    </location>
</feature>
<dbReference type="SUPFAM" id="SSF54211">
    <property type="entry name" value="Ribosomal protein S5 domain 2-like"/>
    <property type="match status" value="1"/>
</dbReference>
<dbReference type="AlphaFoldDB" id="A0A9P3G7Q0"/>
<dbReference type="EMBL" id="BPQB01000014">
    <property type="protein sequence ID" value="GJE89761.1"/>
    <property type="molecule type" value="Genomic_DNA"/>
</dbReference>
<dbReference type="InterPro" id="IPR019741">
    <property type="entry name" value="Galactokinase_CS"/>
</dbReference>
<feature type="compositionally biased region" description="Basic and acidic residues" evidence="11">
    <location>
        <begin position="47"/>
        <end position="62"/>
    </location>
</feature>
<dbReference type="PANTHER" id="PTHR10457:SF7">
    <property type="entry name" value="GALACTOKINASE-RELATED"/>
    <property type="match status" value="1"/>
</dbReference>
<dbReference type="InterPro" id="IPR013750">
    <property type="entry name" value="GHMP_kinase_C_dom"/>
</dbReference>
<evidence type="ECO:0000256" key="11">
    <source>
        <dbReference type="SAM" id="MobiDB-lite"/>
    </source>
</evidence>
<comment type="caution">
    <text evidence="15">The sequence shown here is derived from an EMBL/GenBank/DDBJ whole genome shotgun (WGS) entry which is preliminary data.</text>
</comment>
<keyword evidence="5" id="KW-0808">Transferase</keyword>
<accession>A0A9P3G7Q0</accession>
<dbReference type="GO" id="GO:0005524">
    <property type="term" value="F:ATP binding"/>
    <property type="evidence" value="ECO:0007669"/>
    <property type="project" value="UniProtKB-KW"/>
</dbReference>
<comment type="pathway">
    <text evidence="1">Carbohydrate metabolism; galactose metabolism.</text>
</comment>
<dbReference type="InterPro" id="IPR006204">
    <property type="entry name" value="GHMP_kinase_N_dom"/>
</dbReference>
<dbReference type="PROSITE" id="PS00627">
    <property type="entry name" value="GHMP_KINASES_ATP"/>
    <property type="match status" value="1"/>
</dbReference>
<name>A0A9P3G7Q0_9APHY</name>
<gene>
    <name evidence="15" type="ORF">PsYK624_058680</name>
</gene>
<dbReference type="InterPro" id="IPR036554">
    <property type="entry name" value="GHMP_kinase_C_sf"/>
</dbReference>
<dbReference type="PANTHER" id="PTHR10457">
    <property type="entry name" value="MEVALONATE KINASE/GALACTOKINASE"/>
    <property type="match status" value="1"/>
</dbReference>
<dbReference type="GO" id="GO:0004335">
    <property type="term" value="F:galactokinase activity"/>
    <property type="evidence" value="ECO:0007669"/>
    <property type="project" value="UniProtKB-EC"/>
</dbReference>
<dbReference type="EC" id="2.7.1.6" evidence="3"/>
<proteinExistence type="inferred from homology"/>
<dbReference type="InterPro" id="IPR019539">
    <property type="entry name" value="GalKase_N"/>
</dbReference>
<comment type="catalytic activity">
    <reaction evidence="10">
        <text>alpha-D-galactose + ATP = alpha-D-galactose 1-phosphate + ADP + H(+)</text>
        <dbReference type="Rhea" id="RHEA:13553"/>
        <dbReference type="ChEBI" id="CHEBI:15378"/>
        <dbReference type="ChEBI" id="CHEBI:28061"/>
        <dbReference type="ChEBI" id="CHEBI:30616"/>
        <dbReference type="ChEBI" id="CHEBI:58336"/>
        <dbReference type="ChEBI" id="CHEBI:456216"/>
        <dbReference type="EC" id="2.7.1.6"/>
    </reaction>
    <physiologicalReaction direction="left-to-right" evidence="10">
        <dbReference type="Rhea" id="RHEA:13554"/>
    </physiologicalReaction>
</comment>
<evidence type="ECO:0000313" key="16">
    <source>
        <dbReference type="Proteomes" id="UP000703269"/>
    </source>
</evidence>
<evidence type="ECO:0000256" key="8">
    <source>
        <dbReference type="ARBA" id="ARBA00022840"/>
    </source>
</evidence>
<keyword evidence="16" id="KW-1185">Reference proteome</keyword>
<evidence type="ECO:0000256" key="10">
    <source>
        <dbReference type="ARBA" id="ARBA00049538"/>
    </source>
</evidence>
<dbReference type="PRINTS" id="PR00959">
    <property type="entry name" value="MEVGALKINASE"/>
</dbReference>
<evidence type="ECO:0000256" key="2">
    <source>
        <dbReference type="ARBA" id="ARBA00006566"/>
    </source>
</evidence>
<dbReference type="InterPro" id="IPR000705">
    <property type="entry name" value="Galactokinase"/>
</dbReference>
<dbReference type="Gene3D" id="1.20.1440.340">
    <property type="match status" value="1"/>
</dbReference>
<comment type="similarity">
    <text evidence="2">Belongs to the GHMP kinase family. GalK subfamily.</text>
</comment>
<evidence type="ECO:0000256" key="3">
    <source>
        <dbReference type="ARBA" id="ARBA00012315"/>
    </source>
</evidence>
<dbReference type="NCBIfam" id="TIGR00131">
    <property type="entry name" value="gal_kin"/>
    <property type="match status" value="1"/>
</dbReference>
<dbReference type="PROSITE" id="PS00106">
    <property type="entry name" value="GALACTOKINASE"/>
    <property type="match status" value="1"/>
</dbReference>
<evidence type="ECO:0000256" key="5">
    <source>
        <dbReference type="ARBA" id="ARBA00022679"/>
    </source>
</evidence>
<evidence type="ECO:0000259" key="14">
    <source>
        <dbReference type="Pfam" id="PF10509"/>
    </source>
</evidence>
<dbReference type="GO" id="GO:0006012">
    <property type="term" value="P:galactose metabolic process"/>
    <property type="evidence" value="ECO:0007669"/>
    <property type="project" value="InterPro"/>
</dbReference>
<evidence type="ECO:0000256" key="6">
    <source>
        <dbReference type="ARBA" id="ARBA00022741"/>
    </source>
</evidence>
<sequence length="651" mass="70218">MRTGRSRWRQSVHAFAKLSPRPRPRTSICSSAHRTWPLSLIFFPHHPTPEADEPSKETRSELESSDQPAHTMADDPVPIFTTVLDAHPLPAIAAREAARFDALAAEFTRRFGHAPAYIARAPGRVNLIGEHIDYALFGVFPAAVEQDVLIACARRPGPAAPDADAGHVHAQNLNERYAPQAFAPMLRTALPKESVRSEEAHVHVKEWHLDIDPRELRWESYVKAGYYGVLEKFFAGPAASSEPANTDILVTGTVPAGSGLSSSAAMVVASTLAFLAVNDKLELPAPGGTRRITKGELVAMAVENETRVGVNSGGMDQAASVTALPESALYIHFFPAFGAAPVPLPIRRTRTKAVWVIANSLVKSEKVVSAKTRYNLRVVETLVAARVLARALRLDTLTAAEGGTKRVTLREVLAAHAGSGEVRGRAAPSLAPEDVKAALEGILPEVERLRAGRVRRWVRGDEAGEGEGGEEQEDGELGLTYDEMVAASGLAPEVFREVYLSWVEVEATHFQLYKRARHVFGEALRVLQFRDVCLAAAADGAEELADDVLRALGALMDASQDACSTLFECSCPELDQLTRLCRDAGAYGSRLTGAGWGGCTVSLVAEAAVPAFIARLRASYPAYRALSDAQLKDVVFATQPSNGAFVFKVTE</sequence>
<dbReference type="Pfam" id="PF10509">
    <property type="entry name" value="GalKase_gal_bdg"/>
    <property type="match status" value="1"/>
</dbReference>
<protein>
    <recommendedName>
        <fullName evidence="4">Galactokinase</fullName>
        <ecNumber evidence="3">2.7.1.6</ecNumber>
    </recommendedName>
    <alternativeName>
        <fullName evidence="9">Galactose kinase</fullName>
    </alternativeName>
</protein>
<feature type="region of interest" description="Disordered" evidence="11">
    <location>
        <begin position="47"/>
        <end position="73"/>
    </location>
</feature>
<dbReference type="SUPFAM" id="SSF55060">
    <property type="entry name" value="GHMP Kinase, C-terminal domain"/>
    <property type="match status" value="1"/>
</dbReference>
<keyword evidence="7" id="KW-0418">Kinase</keyword>
<evidence type="ECO:0000256" key="7">
    <source>
        <dbReference type="ARBA" id="ARBA00022777"/>
    </source>
</evidence>
<keyword evidence="8" id="KW-0067">ATP-binding</keyword>
<feature type="domain" description="Galactokinase N-terminal" evidence="14">
    <location>
        <begin position="105"/>
        <end position="154"/>
    </location>
</feature>
<dbReference type="InterPro" id="IPR014721">
    <property type="entry name" value="Ribsml_uS5_D2-typ_fold_subgr"/>
</dbReference>
<organism evidence="15 16">
    <name type="scientific">Phanerochaete sordida</name>
    <dbReference type="NCBI Taxonomy" id="48140"/>
    <lineage>
        <taxon>Eukaryota</taxon>
        <taxon>Fungi</taxon>
        <taxon>Dikarya</taxon>
        <taxon>Basidiomycota</taxon>
        <taxon>Agaricomycotina</taxon>
        <taxon>Agaricomycetes</taxon>
        <taxon>Polyporales</taxon>
        <taxon>Phanerochaetaceae</taxon>
        <taxon>Phanerochaete</taxon>
    </lineage>
</organism>
<dbReference type="Pfam" id="PF00288">
    <property type="entry name" value="GHMP_kinases_N"/>
    <property type="match status" value="1"/>
</dbReference>
<dbReference type="InterPro" id="IPR006203">
    <property type="entry name" value="GHMP_knse_ATP-bd_CS"/>
</dbReference>
<evidence type="ECO:0000256" key="1">
    <source>
        <dbReference type="ARBA" id="ARBA00004947"/>
    </source>
</evidence>